<gene>
    <name evidence="6" type="primary">Pnpla8</name>
    <name evidence="6" type="ORF">CFO_g525</name>
</gene>
<comment type="caution">
    <text evidence="4">Lacks conserved residue(s) required for the propagation of feature annotation.</text>
</comment>
<evidence type="ECO:0000256" key="4">
    <source>
        <dbReference type="PROSITE-ProRule" id="PRU01161"/>
    </source>
</evidence>
<keyword evidence="1 6" id="KW-0378">Hydrolase</keyword>
<dbReference type="GO" id="GO:0019369">
    <property type="term" value="P:arachidonate metabolic process"/>
    <property type="evidence" value="ECO:0007669"/>
    <property type="project" value="TreeGrafter"/>
</dbReference>
<dbReference type="Gene3D" id="3.40.1090.10">
    <property type="entry name" value="Cytosolic phospholipase A2 catalytic domain"/>
    <property type="match status" value="1"/>
</dbReference>
<feature type="domain" description="PNPLA" evidence="5">
    <location>
        <begin position="18"/>
        <end position="214"/>
    </location>
</feature>
<dbReference type="Pfam" id="PF01734">
    <property type="entry name" value="Patatin"/>
    <property type="match status" value="1"/>
</dbReference>
<protein>
    <submittedName>
        <fullName evidence="6">Calcium-independent phospholipase A2-gamma</fullName>
        <ecNumber evidence="6">3.1.1.5</ecNumber>
    </submittedName>
</protein>
<sequence>MAVNSRQFAETPRPAKVLSLDGGGVRGLSALLILEKMMQGIQQSRNLATTPKPCHEFDFIGGTGTGGVIAIMLGRMGMSVDECIRAYTKFSKKAFHRKMSILGSTSAFSATKFNNAIKTAIQDHGGNPEDLLFCDPSCTKTAVLAVTKNNVDTLPILFKTYGENDDNISDCKAWEVARATTAAVGFFKSVKIGRDNIEYIDAAFGHNNPCEMLIAEATKQFPGRGLVVLSIGTGIGDVIEINEARPIAKALENMATSSKHAAMRMKTAYSDSNAYHRFNVESGLKDITLWDWERTSQISAHTRNYLRENEEAVKRFMDVMAWISAQQHVLELDG</sequence>
<evidence type="ECO:0000313" key="6">
    <source>
        <dbReference type="EMBL" id="KKF97111.1"/>
    </source>
</evidence>
<comment type="caution">
    <text evidence="6">The sequence shown here is derived from an EMBL/GenBank/DDBJ whole genome shotgun (WGS) entry which is preliminary data.</text>
</comment>
<evidence type="ECO:0000256" key="3">
    <source>
        <dbReference type="ARBA" id="ARBA00023098"/>
    </source>
</evidence>
<keyword evidence="3" id="KW-0443">Lipid metabolism</keyword>
<keyword evidence="7" id="KW-1185">Reference proteome</keyword>
<dbReference type="PANTHER" id="PTHR24185:SF1">
    <property type="entry name" value="CALCIUM-INDEPENDENT PHOSPHOLIPASE A2-GAMMA"/>
    <property type="match status" value="1"/>
</dbReference>
<dbReference type="InterPro" id="IPR002641">
    <property type="entry name" value="PNPLA_dom"/>
</dbReference>
<dbReference type="PROSITE" id="PS51635">
    <property type="entry name" value="PNPLA"/>
    <property type="match status" value="1"/>
</dbReference>
<evidence type="ECO:0000256" key="1">
    <source>
        <dbReference type="ARBA" id="ARBA00022801"/>
    </source>
</evidence>
<dbReference type="InterPro" id="IPR016035">
    <property type="entry name" value="Acyl_Trfase/lysoPLipase"/>
</dbReference>
<dbReference type="GO" id="GO:0016042">
    <property type="term" value="P:lipid catabolic process"/>
    <property type="evidence" value="ECO:0007669"/>
    <property type="project" value="UniProtKB-KW"/>
</dbReference>
<dbReference type="GO" id="GO:0016020">
    <property type="term" value="C:membrane"/>
    <property type="evidence" value="ECO:0007669"/>
    <property type="project" value="TreeGrafter"/>
</dbReference>
<name>A0A0F8B540_CERFI</name>
<dbReference type="EC" id="3.1.1.5" evidence="6"/>
<dbReference type="Proteomes" id="UP000034841">
    <property type="component" value="Unassembled WGS sequence"/>
</dbReference>
<feature type="short sequence motif" description="GXGXXG" evidence="4">
    <location>
        <begin position="22"/>
        <end position="27"/>
    </location>
</feature>
<organism evidence="6 7">
    <name type="scientific">Ceratocystis fimbriata f. sp. platani</name>
    <dbReference type="NCBI Taxonomy" id="88771"/>
    <lineage>
        <taxon>Eukaryota</taxon>
        <taxon>Fungi</taxon>
        <taxon>Dikarya</taxon>
        <taxon>Ascomycota</taxon>
        <taxon>Pezizomycotina</taxon>
        <taxon>Sordariomycetes</taxon>
        <taxon>Hypocreomycetidae</taxon>
        <taxon>Microascales</taxon>
        <taxon>Ceratocystidaceae</taxon>
        <taxon>Ceratocystis</taxon>
    </lineage>
</organism>
<evidence type="ECO:0000256" key="2">
    <source>
        <dbReference type="ARBA" id="ARBA00022963"/>
    </source>
</evidence>
<dbReference type="OrthoDB" id="1658288at2759"/>
<dbReference type="GO" id="GO:0004622">
    <property type="term" value="F:phosphatidylcholine lysophospholipase activity"/>
    <property type="evidence" value="ECO:0007669"/>
    <property type="project" value="UniProtKB-EC"/>
</dbReference>
<dbReference type="GO" id="GO:0047499">
    <property type="term" value="F:calcium-independent phospholipase A2 activity"/>
    <property type="evidence" value="ECO:0007669"/>
    <property type="project" value="TreeGrafter"/>
</dbReference>
<evidence type="ECO:0000313" key="7">
    <source>
        <dbReference type="Proteomes" id="UP000034841"/>
    </source>
</evidence>
<accession>A0A0F8B540</accession>
<dbReference type="AlphaFoldDB" id="A0A0F8B540"/>
<dbReference type="SUPFAM" id="SSF52151">
    <property type="entry name" value="FabD/lysophospholipase-like"/>
    <property type="match status" value="1"/>
</dbReference>
<keyword evidence="2" id="KW-0442">Lipid degradation</keyword>
<dbReference type="EMBL" id="LBBL01000017">
    <property type="protein sequence ID" value="KKF97111.1"/>
    <property type="molecule type" value="Genomic_DNA"/>
</dbReference>
<dbReference type="GO" id="GO:0046486">
    <property type="term" value="P:glycerolipid metabolic process"/>
    <property type="evidence" value="ECO:0007669"/>
    <property type="project" value="UniProtKB-ARBA"/>
</dbReference>
<proteinExistence type="predicted"/>
<dbReference type="PANTHER" id="PTHR24185">
    <property type="entry name" value="CALCIUM-INDEPENDENT PHOSPHOLIPASE A2-GAMMA"/>
    <property type="match status" value="1"/>
</dbReference>
<evidence type="ECO:0000259" key="5">
    <source>
        <dbReference type="PROSITE" id="PS51635"/>
    </source>
</evidence>
<reference evidence="6 7" key="1">
    <citation type="submission" date="2015-04" db="EMBL/GenBank/DDBJ databases">
        <title>Genome sequence of Ceratocystis platani, a major pathogen of plane trees.</title>
        <authorList>
            <person name="Belbahri L."/>
        </authorList>
    </citation>
    <scope>NUCLEOTIDE SEQUENCE [LARGE SCALE GENOMIC DNA]</scope>
    <source>
        <strain evidence="6 7">CFO</strain>
    </source>
</reference>